<evidence type="ECO:0000313" key="2">
    <source>
        <dbReference type="Proteomes" id="UP000823941"/>
    </source>
</evidence>
<dbReference type="EMBL" id="JAHIBW010000028">
    <property type="protein sequence ID" value="KAG7296486.1"/>
    <property type="molecule type" value="Genomic_DNA"/>
</dbReference>
<comment type="caution">
    <text evidence="1">The sequence shown here is derived from an EMBL/GenBank/DDBJ whole genome shotgun (WGS) entry which is preliminary data.</text>
</comment>
<protein>
    <submittedName>
        <fullName evidence="1">Uncharacterized protein</fullName>
    </submittedName>
</protein>
<name>A0ABQ7PU42_PLUXY</name>
<evidence type="ECO:0000313" key="1">
    <source>
        <dbReference type="EMBL" id="KAG7296486.1"/>
    </source>
</evidence>
<organism evidence="1 2">
    <name type="scientific">Plutella xylostella</name>
    <name type="common">Diamondback moth</name>
    <name type="synonym">Plutella maculipennis</name>
    <dbReference type="NCBI Taxonomy" id="51655"/>
    <lineage>
        <taxon>Eukaryota</taxon>
        <taxon>Metazoa</taxon>
        <taxon>Ecdysozoa</taxon>
        <taxon>Arthropoda</taxon>
        <taxon>Hexapoda</taxon>
        <taxon>Insecta</taxon>
        <taxon>Pterygota</taxon>
        <taxon>Neoptera</taxon>
        <taxon>Endopterygota</taxon>
        <taxon>Lepidoptera</taxon>
        <taxon>Glossata</taxon>
        <taxon>Ditrysia</taxon>
        <taxon>Yponomeutoidea</taxon>
        <taxon>Plutellidae</taxon>
        <taxon>Plutella</taxon>
    </lineage>
</organism>
<dbReference type="Proteomes" id="UP000823941">
    <property type="component" value="Chromosome 28"/>
</dbReference>
<gene>
    <name evidence="1" type="ORF">JYU34_020234</name>
</gene>
<proteinExistence type="predicted"/>
<accession>A0ABQ7PU42</accession>
<sequence length="91" mass="10308">MKNKITMTSTICIHKSKCEVKRVFRTHTHHTIQQRCSTTPRAASLAGLNKARASVGATRQPWPLTPYRYFYRAGQLILDVQAELSYSSAIN</sequence>
<reference evidence="1 2" key="1">
    <citation type="submission" date="2021-06" db="EMBL/GenBank/DDBJ databases">
        <title>A haploid diamondback moth (Plutella xylostella L.) genome assembly resolves 31 chromosomes and identifies a diamide resistance mutation.</title>
        <authorList>
            <person name="Ward C.M."/>
            <person name="Perry K.D."/>
            <person name="Baker G."/>
            <person name="Powis K."/>
            <person name="Heckel D.G."/>
            <person name="Baxter S.W."/>
        </authorList>
    </citation>
    <scope>NUCLEOTIDE SEQUENCE [LARGE SCALE GENOMIC DNA]</scope>
    <source>
        <strain evidence="1 2">LV</strain>
        <tissue evidence="1">Single pupa</tissue>
    </source>
</reference>
<keyword evidence="2" id="KW-1185">Reference proteome</keyword>